<dbReference type="KEGG" id="spap:H3Z74_13070"/>
<dbReference type="InterPro" id="IPR039426">
    <property type="entry name" value="TonB-dep_rcpt-like"/>
</dbReference>
<keyword evidence="9 11" id="KW-0472">Membrane</keyword>
<dbReference type="GO" id="GO:0006826">
    <property type="term" value="P:iron ion transport"/>
    <property type="evidence" value="ECO:0007669"/>
    <property type="project" value="UniProtKB-KW"/>
</dbReference>
<keyword evidence="5 11" id="KW-0812">Transmembrane</keyword>
<dbReference type="PROSITE" id="PS52016">
    <property type="entry name" value="TONB_DEPENDENT_REC_3"/>
    <property type="match status" value="1"/>
</dbReference>
<dbReference type="PANTHER" id="PTHR32552:SF81">
    <property type="entry name" value="TONB-DEPENDENT OUTER MEMBRANE RECEPTOR"/>
    <property type="match status" value="1"/>
</dbReference>
<keyword evidence="4" id="KW-0410">Iron transport</keyword>
<dbReference type="EMBL" id="CP061038">
    <property type="protein sequence ID" value="QNQ07746.1"/>
    <property type="molecule type" value="Genomic_DNA"/>
</dbReference>
<proteinExistence type="inferred from homology"/>
<keyword evidence="8" id="KW-0798">TonB box</keyword>
<name>A0A7H0LDJ3_9SPHN</name>
<evidence type="ECO:0000256" key="4">
    <source>
        <dbReference type="ARBA" id="ARBA00022496"/>
    </source>
</evidence>
<evidence type="ECO:0000313" key="14">
    <source>
        <dbReference type="Proteomes" id="UP000516148"/>
    </source>
</evidence>
<evidence type="ECO:0000256" key="11">
    <source>
        <dbReference type="PROSITE-ProRule" id="PRU01360"/>
    </source>
</evidence>
<keyword evidence="14" id="KW-1185">Reference proteome</keyword>
<evidence type="ECO:0000256" key="9">
    <source>
        <dbReference type="ARBA" id="ARBA00023136"/>
    </source>
</evidence>
<dbReference type="Gene3D" id="2.40.170.20">
    <property type="entry name" value="TonB-dependent receptor, beta-barrel domain"/>
    <property type="match status" value="1"/>
</dbReference>
<keyword evidence="13" id="KW-0675">Receptor</keyword>
<evidence type="ECO:0000259" key="12">
    <source>
        <dbReference type="Pfam" id="PF00593"/>
    </source>
</evidence>
<sequence length="196" mass="21566">MRTPLGFAYLGNAGKAVSQGLEIELNARDVAIRGLSLNLGYGYTDAKLTQTITGIGFKDERMPLVPRHAVSGMADYSTELSGDLQAGFAWLTSYTSGSYADFGRYKPVRDPVSGNPVAAAAFNRQYLPLDAYWLTNVSVRLEGKSWSARLFVDNLFDARFKTSRTFQNANSPYNAPDVSYNANRPRTIGLGLTKRF</sequence>
<comment type="subcellular location">
    <subcellularLocation>
        <location evidence="1 11">Cell outer membrane</location>
        <topology evidence="1 11">Multi-pass membrane protein</topology>
    </subcellularLocation>
</comment>
<evidence type="ECO:0000256" key="2">
    <source>
        <dbReference type="ARBA" id="ARBA00022448"/>
    </source>
</evidence>
<keyword evidence="6" id="KW-0408">Iron</keyword>
<dbReference type="SUPFAM" id="SSF56935">
    <property type="entry name" value="Porins"/>
    <property type="match status" value="1"/>
</dbReference>
<reference evidence="13 14" key="1">
    <citation type="submission" date="2020-09" db="EMBL/GenBank/DDBJ databases">
        <title>Sphingomonas sp., a new species isolated from pork steak.</title>
        <authorList>
            <person name="Heidler von Heilborn D."/>
        </authorList>
    </citation>
    <scope>NUCLEOTIDE SEQUENCE [LARGE SCALE GENOMIC DNA]</scope>
    <source>
        <strain evidence="14">S8-3T</strain>
    </source>
</reference>
<feature type="domain" description="TonB-dependent receptor-like beta-barrel" evidence="12">
    <location>
        <begin position="8"/>
        <end position="155"/>
    </location>
</feature>
<dbReference type="InterPro" id="IPR000531">
    <property type="entry name" value="Beta-barrel_TonB"/>
</dbReference>
<dbReference type="Proteomes" id="UP000516148">
    <property type="component" value="Chromosome"/>
</dbReference>
<evidence type="ECO:0000256" key="5">
    <source>
        <dbReference type="ARBA" id="ARBA00022692"/>
    </source>
</evidence>
<dbReference type="PANTHER" id="PTHR32552">
    <property type="entry name" value="FERRICHROME IRON RECEPTOR-RELATED"/>
    <property type="match status" value="1"/>
</dbReference>
<keyword evidence="2 11" id="KW-0813">Transport</keyword>
<evidence type="ECO:0000256" key="10">
    <source>
        <dbReference type="ARBA" id="ARBA00023237"/>
    </source>
</evidence>
<evidence type="ECO:0000313" key="13">
    <source>
        <dbReference type="EMBL" id="QNQ07746.1"/>
    </source>
</evidence>
<evidence type="ECO:0000256" key="1">
    <source>
        <dbReference type="ARBA" id="ARBA00004571"/>
    </source>
</evidence>
<dbReference type="GO" id="GO:0009279">
    <property type="term" value="C:cell outer membrane"/>
    <property type="evidence" value="ECO:0007669"/>
    <property type="project" value="UniProtKB-SubCell"/>
</dbReference>
<organism evidence="13 14">
    <name type="scientific">Sphingomonas alpina</name>
    <dbReference type="NCBI Taxonomy" id="653931"/>
    <lineage>
        <taxon>Bacteria</taxon>
        <taxon>Pseudomonadati</taxon>
        <taxon>Pseudomonadota</taxon>
        <taxon>Alphaproteobacteria</taxon>
        <taxon>Sphingomonadales</taxon>
        <taxon>Sphingomonadaceae</taxon>
        <taxon>Sphingomonas</taxon>
    </lineage>
</organism>
<dbReference type="AlphaFoldDB" id="A0A7H0LDJ3"/>
<evidence type="ECO:0000256" key="8">
    <source>
        <dbReference type="ARBA" id="ARBA00023077"/>
    </source>
</evidence>
<keyword evidence="7" id="KW-0406">Ion transport</keyword>
<gene>
    <name evidence="13" type="ORF">H3Z74_13070</name>
</gene>
<evidence type="ECO:0000256" key="3">
    <source>
        <dbReference type="ARBA" id="ARBA00022452"/>
    </source>
</evidence>
<keyword evidence="3 11" id="KW-1134">Transmembrane beta strand</keyword>
<evidence type="ECO:0000256" key="7">
    <source>
        <dbReference type="ARBA" id="ARBA00023065"/>
    </source>
</evidence>
<comment type="similarity">
    <text evidence="11">Belongs to the TonB-dependent receptor family.</text>
</comment>
<evidence type="ECO:0000256" key="6">
    <source>
        <dbReference type="ARBA" id="ARBA00023004"/>
    </source>
</evidence>
<keyword evidence="10 11" id="KW-0998">Cell outer membrane</keyword>
<dbReference type="InterPro" id="IPR036942">
    <property type="entry name" value="Beta-barrel_TonB_sf"/>
</dbReference>
<protein>
    <submittedName>
        <fullName evidence="13">TonB-dependent receptor</fullName>
    </submittedName>
</protein>
<dbReference type="Pfam" id="PF00593">
    <property type="entry name" value="TonB_dep_Rec_b-barrel"/>
    <property type="match status" value="1"/>
</dbReference>
<accession>A0A7H0LDJ3</accession>